<evidence type="ECO:0000259" key="7">
    <source>
        <dbReference type="Pfam" id="PF05199"/>
    </source>
</evidence>
<dbReference type="GO" id="GO:0016614">
    <property type="term" value="F:oxidoreductase activity, acting on CH-OH group of donors"/>
    <property type="evidence" value="ECO:0007669"/>
    <property type="project" value="InterPro"/>
</dbReference>
<proteinExistence type="inferred from homology"/>
<dbReference type="GO" id="GO:0071949">
    <property type="term" value="F:FAD binding"/>
    <property type="evidence" value="ECO:0007669"/>
    <property type="project" value="InterPro"/>
</dbReference>
<keyword evidence="3" id="KW-0285">Flavoprotein</keyword>
<evidence type="ECO:0000256" key="3">
    <source>
        <dbReference type="ARBA" id="ARBA00022630"/>
    </source>
</evidence>
<accession>A0A501WHZ3</accession>
<evidence type="ECO:0000256" key="1">
    <source>
        <dbReference type="ARBA" id="ARBA00001974"/>
    </source>
</evidence>
<evidence type="ECO:0000256" key="2">
    <source>
        <dbReference type="ARBA" id="ARBA00010790"/>
    </source>
</evidence>
<dbReference type="Pfam" id="PF05199">
    <property type="entry name" value="GMC_oxred_C"/>
    <property type="match status" value="1"/>
</dbReference>
<dbReference type="InterPro" id="IPR036188">
    <property type="entry name" value="FAD/NAD-bd_sf"/>
</dbReference>
<dbReference type="RefSeq" id="WP_140455468.1">
    <property type="nucleotide sequence ID" value="NZ_VFRP01000022.1"/>
</dbReference>
<dbReference type="Pfam" id="PF01494">
    <property type="entry name" value="FAD_binding_3"/>
    <property type="match status" value="1"/>
</dbReference>
<comment type="cofactor">
    <cofactor evidence="1">
        <name>FAD</name>
        <dbReference type="ChEBI" id="CHEBI:57692"/>
    </cofactor>
</comment>
<evidence type="ECO:0000313" key="8">
    <source>
        <dbReference type="EMBL" id="TPE48402.1"/>
    </source>
</evidence>
<keyword evidence="5" id="KW-0560">Oxidoreductase</keyword>
<dbReference type="InterPro" id="IPR007867">
    <property type="entry name" value="GMC_OxRtase_C"/>
</dbReference>
<gene>
    <name evidence="8" type="ORF">FJM51_17710</name>
</gene>
<comment type="caution">
    <text evidence="8">The sequence shown here is derived from an EMBL/GenBank/DDBJ whole genome shotgun (WGS) entry which is preliminary data.</text>
</comment>
<sequence length="510" mass="56509">MIFDAQDMDRSLFDRIFDVCVIGSGPAGMTVALMLARQGFDVALMEGGAEDLTEESQALYEGEVEGLDNFELDVSRLRMLGGSSNHWNGRCRPLEAFDFFERPYNPMSGWPIGKTELDPYAAATEEVLDLTPALAPERPVAGGGGNFREVFWQRSAPTRFGTKYRDEIAALPNLALCLDANLLDLRLDDALASVTGAVFRSYAVGDPGFTVTARRYCLCLGGIENARALLNFDSQVPGGIGNRNDLVGRYFQDHVAVEVADVLFEHPFPTGSERTYTPGFDYQNRIEGLAMAFVVAPRYIDPDRSLPHQLVRAAECITPLTERLFEHLRHQTLKCSVNGLTELWTQRDPEHYPSGYVWAQTEQPLMADCRVMLNDERDAFGQRRATLDWLLDEHYYETLREATIALGATLADEGVGRIKIRNWLLGKNPVLPRRSEKVGDIAARHHMGTTRMAADPAKGVVDPDCRVHGIANLYVGGSSVFPTGGFANPTYTITQLSLRLADHLSEELSA</sequence>
<dbReference type="InterPro" id="IPR051473">
    <property type="entry name" value="P2Ox-like"/>
</dbReference>
<dbReference type="AlphaFoldDB" id="A0A501WHZ3"/>
<feature type="domain" description="Glucose-methanol-choline oxidoreductase C-terminal" evidence="7">
    <location>
        <begin position="368"/>
        <end position="494"/>
    </location>
</feature>
<keyword evidence="9" id="KW-1185">Reference proteome</keyword>
<protein>
    <submittedName>
        <fullName evidence="8">GMC family oxidoreductase</fullName>
    </submittedName>
</protein>
<dbReference type="PRINTS" id="PR00411">
    <property type="entry name" value="PNDRDTASEI"/>
</dbReference>
<dbReference type="OrthoDB" id="9798604at2"/>
<dbReference type="PANTHER" id="PTHR42784">
    <property type="entry name" value="PYRANOSE 2-OXIDASE"/>
    <property type="match status" value="1"/>
</dbReference>
<dbReference type="Gene3D" id="3.50.50.60">
    <property type="entry name" value="FAD/NAD(P)-binding domain"/>
    <property type="match status" value="2"/>
</dbReference>
<keyword evidence="4" id="KW-0274">FAD</keyword>
<comment type="similarity">
    <text evidence="2">Belongs to the GMC oxidoreductase family.</text>
</comment>
<evidence type="ECO:0000313" key="9">
    <source>
        <dbReference type="Proteomes" id="UP000319255"/>
    </source>
</evidence>
<dbReference type="EMBL" id="VFRP01000022">
    <property type="protein sequence ID" value="TPE48402.1"/>
    <property type="molecule type" value="Genomic_DNA"/>
</dbReference>
<dbReference type="InterPro" id="IPR002938">
    <property type="entry name" value="FAD-bd"/>
</dbReference>
<dbReference type="PANTHER" id="PTHR42784:SF1">
    <property type="entry name" value="PYRANOSE 2-OXIDASE"/>
    <property type="match status" value="1"/>
</dbReference>
<reference evidence="8 9" key="1">
    <citation type="submission" date="2019-06" db="EMBL/GenBank/DDBJ databases">
        <title>A novel bacterium of genus Amaricoccus, isolated from marine sediment.</title>
        <authorList>
            <person name="Huang H."/>
            <person name="Mo K."/>
            <person name="Hu Y."/>
        </authorList>
    </citation>
    <scope>NUCLEOTIDE SEQUENCE [LARGE SCALE GENOMIC DNA]</scope>
    <source>
        <strain evidence="8 9">HB172011</strain>
    </source>
</reference>
<dbReference type="SUPFAM" id="SSF51905">
    <property type="entry name" value="FAD/NAD(P)-binding domain"/>
    <property type="match status" value="1"/>
</dbReference>
<evidence type="ECO:0000256" key="4">
    <source>
        <dbReference type="ARBA" id="ARBA00022827"/>
    </source>
</evidence>
<name>A0A501WHZ3_9RHOB</name>
<dbReference type="Proteomes" id="UP000319255">
    <property type="component" value="Unassembled WGS sequence"/>
</dbReference>
<evidence type="ECO:0000256" key="5">
    <source>
        <dbReference type="ARBA" id="ARBA00023002"/>
    </source>
</evidence>
<feature type="domain" description="FAD-binding" evidence="6">
    <location>
        <begin position="18"/>
        <end position="52"/>
    </location>
</feature>
<evidence type="ECO:0000259" key="6">
    <source>
        <dbReference type="Pfam" id="PF01494"/>
    </source>
</evidence>
<organism evidence="8 9">
    <name type="scientific">Amaricoccus solimangrovi</name>
    <dbReference type="NCBI Taxonomy" id="2589815"/>
    <lineage>
        <taxon>Bacteria</taxon>
        <taxon>Pseudomonadati</taxon>
        <taxon>Pseudomonadota</taxon>
        <taxon>Alphaproteobacteria</taxon>
        <taxon>Rhodobacterales</taxon>
        <taxon>Paracoccaceae</taxon>
        <taxon>Amaricoccus</taxon>
    </lineage>
</organism>